<dbReference type="EMBL" id="PVNO01000025">
    <property type="protein sequence ID" value="PRO68906.1"/>
    <property type="molecule type" value="Genomic_DNA"/>
</dbReference>
<dbReference type="PANTHER" id="PTHR30349">
    <property type="entry name" value="PHAGE INTEGRASE-RELATED"/>
    <property type="match status" value="1"/>
</dbReference>
<dbReference type="InterPro" id="IPR013762">
    <property type="entry name" value="Integrase-like_cat_sf"/>
</dbReference>
<dbReference type="RefSeq" id="WP_105931129.1">
    <property type="nucleotide sequence ID" value="NZ_PVNO01000025.1"/>
</dbReference>
<name>A0ABX5CR21_9ALTE</name>
<dbReference type="Pfam" id="PF00589">
    <property type="entry name" value="Phage_integrase"/>
    <property type="match status" value="1"/>
</dbReference>
<dbReference type="InterPro" id="IPR011010">
    <property type="entry name" value="DNA_brk_join_enz"/>
</dbReference>
<reference evidence="5" key="1">
    <citation type="journal article" date="2020" name="Int. J. Syst. Evol. Microbiol.">
        <title>Alteromonas alba sp. nov., a marine bacterium isolated from the seawater of the West Pacific Ocean.</title>
        <authorList>
            <person name="Sun C."/>
            <person name="Wu Y.-H."/>
            <person name="Xamxidin M."/>
            <person name="Cheng H."/>
            <person name="Xu X.-W."/>
        </authorList>
    </citation>
    <scope>NUCLEOTIDE SEQUENCE [LARGE SCALE GENOMIC DNA]</scope>
    <source>
        <strain evidence="5">9a2</strain>
    </source>
</reference>
<evidence type="ECO:0000259" key="3">
    <source>
        <dbReference type="PROSITE" id="PS51898"/>
    </source>
</evidence>
<feature type="domain" description="Tyr recombinase" evidence="3">
    <location>
        <begin position="313"/>
        <end position="522"/>
    </location>
</feature>
<dbReference type="SUPFAM" id="SSF56349">
    <property type="entry name" value="DNA breaking-rejoining enzymes"/>
    <property type="match status" value="1"/>
</dbReference>
<dbReference type="Proteomes" id="UP000239539">
    <property type="component" value="Unassembled WGS sequence"/>
</dbReference>
<evidence type="ECO:0000313" key="5">
    <source>
        <dbReference type="Proteomes" id="UP000239539"/>
    </source>
</evidence>
<protein>
    <recommendedName>
        <fullName evidence="3">Tyr recombinase domain-containing protein</fullName>
    </recommendedName>
</protein>
<comment type="caution">
    <text evidence="4">The sequence shown here is derived from an EMBL/GenBank/DDBJ whole genome shotgun (WGS) entry which is preliminary data.</text>
</comment>
<dbReference type="Gene3D" id="1.10.443.10">
    <property type="entry name" value="Intergrase catalytic core"/>
    <property type="match status" value="1"/>
</dbReference>
<dbReference type="InterPro" id="IPR050090">
    <property type="entry name" value="Tyrosine_recombinase_XerCD"/>
</dbReference>
<dbReference type="PANTHER" id="PTHR30349:SF64">
    <property type="entry name" value="PROPHAGE INTEGRASE INTD-RELATED"/>
    <property type="match status" value="1"/>
</dbReference>
<evidence type="ECO:0000256" key="1">
    <source>
        <dbReference type="ARBA" id="ARBA00022908"/>
    </source>
</evidence>
<keyword evidence="1" id="KW-0229">DNA integration</keyword>
<keyword evidence="2" id="KW-0233">DNA recombination</keyword>
<organism evidence="4 5">
    <name type="scientific">Alteromonas gracilis</name>
    <dbReference type="NCBI Taxonomy" id="1479524"/>
    <lineage>
        <taxon>Bacteria</taxon>
        <taxon>Pseudomonadati</taxon>
        <taxon>Pseudomonadota</taxon>
        <taxon>Gammaproteobacteria</taxon>
        <taxon>Alteromonadales</taxon>
        <taxon>Alteromonadaceae</taxon>
        <taxon>Alteromonas/Salinimonas group</taxon>
        <taxon>Alteromonas</taxon>
    </lineage>
</organism>
<evidence type="ECO:0000256" key="2">
    <source>
        <dbReference type="ARBA" id="ARBA00023172"/>
    </source>
</evidence>
<sequence>MKTRYLYRNKHGVYCLRFELQSKPKNTYRQLLISLRTKEPRIALQHYSTVMPEVYRVLCSYSDSLRLNVSEAPNVFEVKRTIRELVARIVETEKDPSISKLMSQVRYRKLDNYLDATFESLDLTESQLMALKRKLSISESRERALVTSLTSHSTTTSPASIESHPIGELVDDYFNFKRKSWGTRTATQALSNLVRFAEIINFEYPSAQIDGKLIQHYVNVMTKLPKNAGKRRKEVTTTNSELVTKWWLDLSVSHSETVLGAGGLEKHFSDIRMFIKWLHERHYVSLDFSKHLEIAKPKGAKFVEKRAMYDTAHISKIFSSYIYGNTLRNREAPKSYHFWAPLIALHTGMRISEIASLEVQDVCYEDGVLVFSVNDEWKSDELKKSQFSKSKKTKDSLRNIPVADALLNAGLLEFIGKRKSGLLFDDLNLSDTKGLGNTISKWYNEAFVKYAGIPKRNDKNTPLAFHSFRHTFTSLLDKTTLEGQPLRRNESFYVTGHRDDSVRTQTYNHGSYSPSLIKSYIDAIDFGFEFSQLSYEKFQTRKVER</sequence>
<keyword evidence="5" id="KW-1185">Reference proteome</keyword>
<gene>
    <name evidence="4" type="ORF">C6Y39_10105</name>
</gene>
<dbReference type="InterPro" id="IPR002104">
    <property type="entry name" value="Integrase_catalytic"/>
</dbReference>
<evidence type="ECO:0000313" key="4">
    <source>
        <dbReference type="EMBL" id="PRO68906.1"/>
    </source>
</evidence>
<dbReference type="PROSITE" id="PS51898">
    <property type="entry name" value="TYR_RECOMBINASE"/>
    <property type="match status" value="1"/>
</dbReference>
<accession>A0ABX5CR21</accession>
<proteinExistence type="predicted"/>